<keyword evidence="2" id="KW-1185">Reference proteome</keyword>
<accession>A0A8S1LUD3</accession>
<dbReference type="EMBL" id="CAJJDM010000046">
    <property type="protein sequence ID" value="CAD8070829.1"/>
    <property type="molecule type" value="Genomic_DNA"/>
</dbReference>
<name>A0A8S1LUD3_PARPR</name>
<gene>
    <name evidence="1" type="ORF">PPRIM_AZ9-3.1.T0460159</name>
</gene>
<comment type="caution">
    <text evidence="1">The sequence shown here is derived from an EMBL/GenBank/DDBJ whole genome shotgun (WGS) entry which is preliminary data.</text>
</comment>
<protein>
    <submittedName>
        <fullName evidence="1">Uncharacterized protein</fullName>
    </submittedName>
</protein>
<dbReference type="Proteomes" id="UP000688137">
    <property type="component" value="Unassembled WGS sequence"/>
</dbReference>
<dbReference type="AlphaFoldDB" id="A0A8S1LUD3"/>
<organism evidence="1 2">
    <name type="scientific">Paramecium primaurelia</name>
    <dbReference type="NCBI Taxonomy" id="5886"/>
    <lineage>
        <taxon>Eukaryota</taxon>
        <taxon>Sar</taxon>
        <taxon>Alveolata</taxon>
        <taxon>Ciliophora</taxon>
        <taxon>Intramacronucleata</taxon>
        <taxon>Oligohymenophorea</taxon>
        <taxon>Peniculida</taxon>
        <taxon>Parameciidae</taxon>
        <taxon>Paramecium</taxon>
    </lineage>
</organism>
<reference evidence="1" key="1">
    <citation type="submission" date="2021-01" db="EMBL/GenBank/DDBJ databases">
        <authorList>
            <consortium name="Genoscope - CEA"/>
            <person name="William W."/>
        </authorList>
    </citation>
    <scope>NUCLEOTIDE SEQUENCE</scope>
</reference>
<proteinExistence type="predicted"/>
<evidence type="ECO:0000313" key="2">
    <source>
        <dbReference type="Proteomes" id="UP000688137"/>
    </source>
</evidence>
<sequence>MIKLQQYTIQLISQIYIKINLQFSSSHFSIKSYDKIYGFAIPKINYPLKKNALSKQLLN</sequence>
<evidence type="ECO:0000313" key="1">
    <source>
        <dbReference type="EMBL" id="CAD8070829.1"/>
    </source>
</evidence>